<dbReference type="FunFam" id="1.20.1280.290:FF:000002">
    <property type="entry name" value="Bidirectional sugar transporter SWEET"/>
    <property type="match status" value="1"/>
</dbReference>
<gene>
    <name evidence="10" type="ORF">MANES_14G018300v8</name>
</gene>
<evidence type="ECO:0000256" key="8">
    <source>
        <dbReference type="ARBA" id="ARBA00023136"/>
    </source>
</evidence>
<keyword evidence="11" id="KW-1185">Reference proteome</keyword>
<dbReference type="Proteomes" id="UP000091857">
    <property type="component" value="Chromosome 14"/>
</dbReference>
<feature type="transmembrane region" description="Helical" evidence="9">
    <location>
        <begin position="40"/>
        <end position="58"/>
    </location>
</feature>
<evidence type="ECO:0000256" key="5">
    <source>
        <dbReference type="ARBA" id="ARBA00022692"/>
    </source>
</evidence>
<evidence type="ECO:0000313" key="10">
    <source>
        <dbReference type="EMBL" id="OAY30286.1"/>
    </source>
</evidence>
<keyword evidence="6" id="KW-0677">Repeat</keyword>
<dbReference type="PANTHER" id="PTHR10791">
    <property type="entry name" value="RAG1-ACTIVATING PROTEIN 1"/>
    <property type="match status" value="1"/>
</dbReference>
<dbReference type="GO" id="GO:0016020">
    <property type="term" value="C:membrane"/>
    <property type="evidence" value="ECO:0000318"/>
    <property type="project" value="GO_Central"/>
</dbReference>
<evidence type="ECO:0000313" key="11">
    <source>
        <dbReference type="Proteomes" id="UP000091857"/>
    </source>
</evidence>
<protein>
    <recommendedName>
        <fullName evidence="9">Bidirectional sugar transporter SWEET</fullName>
    </recommendedName>
</protein>
<comment type="function">
    <text evidence="9">Mediates both low-affinity uptake and efflux of sugar across the membrane.</text>
</comment>
<proteinExistence type="inferred from homology"/>
<keyword evidence="5 9" id="KW-0812">Transmembrane</keyword>
<reference evidence="11" key="1">
    <citation type="journal article" date="2016" name="Nat. Biotechnol.">
        <title>Sequencing wild and cultivated cassava and related species reveals extensive interspecific hybridization and genetic diversity.</title>
        <authorList>
            <person name="Bredeson J.V."/>
            <person name="Lyons J.B."/>
            <person name="Prochnik S.E."/>
            <person name="Wu G.A."/>
            <person name="Ha C.M."/>
            <person name="Edsinger-Gonzales E."/>
            <person name="Grimwood J."/>
            <person name="Schmutz J."/>
            <person name="Rabbi I.Y."/>
            <person name="Egesi C."/>
            <person name="Nauluvula P."/>
            <person name="Lebot V."/>
            <person name="Ndunguru J."/>
            <person name="Mkamilo G."/>
            <person name="Bart R.S."/>
            <person name="Setter T.L."/>
            <person name="Gleadow R.M."/>
            <person name="Kulakow P."/>
            <person name="Ferguson M.E."/>
            <person name="Rounsley S."/>
            <person name="Rokhsar D.S."/>
        </authorList>
    </citation>
    <scope>NUCLEOTIDE SEQUENCE [LARGE SCALE GENOMIC DNA]</scope>
    <source>
        <strain evidence="11">cv. AM560-2</strain>
    </source>
</reference>
<keyword evidence="3 9" id="KW-0813">Transport</keyword>
<dbReference type="GO" id="GO:0051119">
    <property type="term" value="F:sugar transmembrane transporter activity"/>
    <property type="evidence" value="ECO:0000318"/>
    <property type="project" value="GO_Central"/>
</dbReference>
<dbReference type="FunFam" id="1.20.1280.290:FF:000001">
    <property type="entry name" value="Bidirectional sugar transporter SWEET"/>
    <property type="match status" value="1"/>
</dbReference>
<feature type="transmembrane region" description="Helical" evidence="9">
    <location>
        <begin position="192"/>
        <end position="211"/>
    </location>
</feature>
<dbReference type="GO" id="GO:0008643">
    <property type="term" value="P:carbohydrate transport"/>
    <property type="evidence" value="ECO:0000318"/>
    <property type="project" value="GO_Central"/>
</dbReference>
<dbReference type="Gramene" id="Manes.14G018300.1.v8.1">
    <property type="protein sequence ID" value="Manes.14G018300.1.v8.1.CDS"/>
    <property type="gene ID" value="Manes.14G018300.v8.1"/>
</dbReference>
<dbReference type="GO" id="GO:0051260">
    <property type="term" value="P:protein homooligomerization"/>
    <property type="evidence" value="ECO:0007669"/>
    <property type="project" value="UniProtKB-ARBA"/>
</dbReference>
<evidence type="ECO:0000256" key="9">
    <source>
        <dbReference type="RuleBase" id="RU910715"/>
    </source>
</evidence>
<evidence type="ECO:0000256" key="3">
    <source>
        <dbReference type="ARBA" id="ARBA00022448"/>
    </source>
</evidence>
<dbReference type="PANTHER" id="PTHR10791:SF28">
    <property type="entry name" value="BIDIRECTIONAL SUGAR TRANSPORTER SWEET3"/>
    <property type="match status" value="1"/>
</dbReference>
<sequence>MGDRLRLAIGVLGNAASLLLYTAPILTFTRVVRKRSTEEFSCIPYIITLLNCLLYTWYGLPVVSYKWENFPLVTINGLGILLEISFIIIYFRFAETRRKIKVGVTLLPVLLLFSIVAAVSSFAFHDHHSRKIFTGSVGLVVSVGMYGSPLVVMKQVIQTKSVEFMPFYLSFFSFLASSLWLAYGLLSHDLFIASPNFLGAPLGILQLLLYCKYRKRGVMEEPQKWDVEKNEDKSKQLQLVVNDDTNGKS</sequence>
<feature type="transmembrane region" description="Helical" evidence="9">
    <location>
        <begin position="6"/>
        <end position="28"/>
    </location>
</feature>
<evidence type="ECO:0000256" key="1">
    <source>
        <dbReference type="ARBA" id="ARBA00004127"/>
    </source>
</evidence>
<dbReference type="OrthoDB" id="409725at2759"/>
<evidence type="ECO:0000256" key="6">
    <source>
        <dbReference type="ARBA" id="ARBA00022737"/>
    </source>
</evidence>
<comment type="subcellular location">
    <subcellularLocation>
        <location evidence="9">Cell membrane</location>
        <topology evidence="9">Multi-pass membrane protein</topology>
    </subcellularLocation>
    <subcellularLocation>
        <location evidence="1">Endomembrane system</location>
        <topology evidence="1">Multi-pass membrane protein</topology>
    </subcellularLocation>
</comment>
<dbReference type="GO" id="GO:0005886">
    <property type="term" value="C:plasma membrane"/>
    <property type="evidence" value="ECO:0007669"/>
    <property type="project" value="UniProtKB-SubCell"/>
</dbReference>
<dbReference type="InterPro" id="IPR047664">
    <property type="entry name" value="SWEET"/>
</dbReference>
<comment type="similarity">
    <text evidence="2 9">Belongs to the SWEET sugar transporter family.</text>
</comment>
<evidence type="ECO:0000256" key="2">
    <source>
        <dbReference type="ARBA" id="ARBA00007809"/>
    </source>
</evidence>
<dbReference type="Pfam" id="PF03083">
    <property type="entry name" value="MtN3_slv"/>
    <property type="match status" value="2"/>
</dbReference>
<name>A0A2C9UJ24_MANES</name>
<feature type="transmembrane region" description="Helical" evidence="9">
    <location>
        <begin position="131"/>
        <end position="152"/>
    </location>
</feature>
<dbReference type="Gene3D" id="1.20.1280.290">
    <property type="match status" value="2"/>
</dbReference>
<organism evidence="10 11">
    <name type="scientific">Manihot esculenta</name>
    <name type="common">Cassava</name>
    <name type="synonym">Jatropha manihot</name>
    <dbReference type="NCBI Taxonomy" id="3983"/>
    <lineage>
        <taxon>Eukaryota</taxon>
        <taxon>Viridiplantae</taxon>
        <taxon>Streptophyta</taxon>
        <taxon>Embryophyta</taxon>
        <taxon>Tracheophyta</taxon>
        <taxon>Spermatophyta</taxon>
        <taxon>Magnoliopsida</taxon>
        <taxon>eudicotyledons</taxon>
        <taxon>Gunneridae</taxon>
        <taxon>Pentapetalae</taxon>
        <taxon>rosids</taxon>
        <taxon>fabids</taxon>
        <taxon>Malpighiales</taxon>
        <taxon>Euphorbiaceae</taxon>
        <taxon>Crotonoideae</taxon>
        <taxon>Manihoteae</taxon>
        <taxon>Manihot</taxon>
    </lineage>
</organism>
<feature type="transmembrane region" description="Helical" evidence="9">
    <location>
        <begin position="164"/>
        <end position="186"/>
    </location>
</feature>
<keyword evidence="7 9" id="KW-1133">Transmembrane helix</keyword>
<evidence type="ECO:0000256" key="7">
    <source>
        <dbReference type="ARBA" id="ARBA00022989"/>
    </source>
</evidence>
<dbReference type="AlphaFoldDB" id="A0A2C9UJ24"/>
<feature type="transmembrane region" description="Helical" evidence="9">
    <location>
        <begin position="103"/>
        <end position="125"/>
    </location>
</feature>
<evidence type="ECO:0000256" key="4">
    <source>
        <dbReference type="ARBA" id="ARBA00022597"/>
    </source>
</evidence>
<comment type="caution">
    <text evidence="10">The sequence shown here is derived from an EMBL/GenBank/DDBJ whole genome shotgun (WGS) entry which is preliminary data.</text>
</comment>
<keyword evidence="8 9" id="KW-0472">Membrane</keyword>
<dbReference type="GO" id="GO:0012505">
    <property type="term" value="C:endomembrane system"/>
    <property type="evidence" value="ECO:0007669"/>
    <property type="project" value="UniProtKB-SubCell"/>
</dbReference>
<dbReference type="InterPro" id="IPR004316">
    <property type="entry name" value="SWEET_rpt"/>
</dbReference>
<accession>A0A2C9UJ24</accession>
<keyword evidence="4 9" id="KW-0762">Sugar transport</keyword>
<dbReference type="EMBL" id="CM004400">
    <property type="protein sequence ID" value="OAY30286.1"/>
    <property type="molecule type" value="Genomic_DNA"/>
</dbReference>
<feature type="transmembrane region" description="Helical" evidence="9">
    <location>
        <begin position="70"/>
        <end position="91"/>
    </location>
</feature>